<sequence length="123" mass="14017">SSSQECNTSPHALVIFDVLYLLDSYGVSVKFYHELSMPDKSLPRSYKVKNLRKSISSSVNIQQLEQGCEINDFAKGPQIIVEDNTYELQFILGGDYKFLLLLLGFNAENANYLYSYCTIKKDK</sequence>
<evidence type="ECO:0000313" key="1">
    <source>
        <dbReference type="EnsemblMetazoa" id="Aqu2.1.28125_001"/>
    </source>
</evidence>
<dbReference type="InParanoid" id="A0A1X7UJH7"/>
<dbReference type="AlphaFoldDB" id="A0A1X7UJH7"/>
<name>A0A1X7UJH7_AMPQE</name>
<accession>A0A1X7UJH7</accession>
<reference evidence="1" key="1">
    <citation type="submission" date="2017-05" db="UniProtKB">
        <authorList>
            <consortium name="EnsemblMetazoa"/>
        </authorList>
    </citation>
    <scope>IDENTIFICATION</scope>
</reference>
<proteinExistence type="predicted"/>
<dbReference type="EnsemblMetazoa" id="Aqu2.1.28125_001">
    <property type="protein sequence ID" value="Aqu2.1.28125_001"/>
    <property type="gene ID" value="Aqu2.1.28125"/>
</dbReference>
<organism evidence="1">
    <name type="scientific">Amphimedon queenslandica</name>
    <name type="common">Sponge</name>
    <dbReference type="NCBI Taxonomy" id="400682"/>
    <lineage>
        <taxon>Eukaryota</taxon>
        <taxon>Metazoa</taxon>
        <taxon>Porifera</taxon>
        <taxon>Demospongiae</taxon>
        <taxon>Heteroscleromorpha</taxon>
        <taxon>Haplosclerida</taxon>
        <taxon>Niphatidae</taxon>
        <taxon>Amphimedon</taxon>
    </lineage>
</organism>
<protein>
    <submittedName>
        <fullName evidence="1">Uncharacterized protein</fullName>
    </submittedName>
</protein>